<reference evidence="2 3" key="1">
    <citation type="journal article" date="2019" name="Int. J. Syst. Evol. Microbiol.">
        <title>The Global Catalogue of Microorganisms (GCM) 10K type strain sequencing project: providing services to taxonomists for standard genome sequencing and annotation.</title>
        <authorList>
            <consortium name="The Broad Institute Genomics Platform"/>
            <consortium name="The Broad Institute Genome Sequencing Center for Infectious Disease"/>
            <person name="Wu L."/>
            <person name="Ma J."/>
        </authorList>
    </citation>
    <scope>NUCLEOTIDE SEQUENCE [LARGE SCALE GENOMIC DNA]</scope>
    <source>
        <strain evidence="2 3">JCM 4524</strain>
    </source>
</reference>
<sequence length="125" mass="12607">MHTNVVTRSLVSVTVVVGIAAGSLAGAGAGFAASGPAAKPAVSSEAAVPLAVDNLGRSTAQAQDVQRWPARYWGYTGAIDGLLGTNSSKAFQRNLQNWGYTGPIDGIAGSGTQAAFTAFADGIWP</sequence>
<evidence type="ECO:0008006" key="4">
    <source>
        <dbReference type="Google" id="ProtNLM"/>
    </source>
</evidence>
<feature type="signal peptide" evidence="1">
    <location>
        <begin position="1"/>
        <end position="32"/>
    </location>
</feature>
<feature type="chain" id="PRO_5045193562" description="Peptidoglycan-binding protein" evidence="1">
    <location>
        <begin position="33"/>
        <end position="125"/>
    </location>
</feature>
<evidence type="ECO:0000313" key="2">
    <source>
        <dbReference type="EMBL" id="GAA2629832.1"/>
    </source>
</evidence>
<keyword evidence="3" id="KW-1185">Reference proteome</keyword>
<protein>
    <recommendedName>
        <fullName evidence="4">Peptidoglycan-binding protein</fullName>
    </recommendedName>
</protein>
<dbReference type="Proteomes" id="UP001500151">
    <property type="component" value="Unassembled WGS sequence"/>
</dbReference>
<comment type="caution">
    <text evidence="2">The sequence shown here is derived from an EMBL/GenBank/DDBJ whole genome shotgun (WGS) entry which is preliminary data.</text>
</comment>
<evidence type="ECO:0000313" key="3">
    <source>
        <dbReference type="Proteomes" id="UP001500151"/>
    </source>
</evidence>
<proteinExistence type="predicted"/>
<accession>A0ABN3QLY4</accession>
<dbReference type="RefSeq" id="WP_344389197.1">
    <property type="nucleotide sequence ID" value="NZ_BAAASJ010000022.1"/>
</dbReference>
<evidence type="ECO:0000256" key="1">
    <source>
        <dbReference type="SAM" id="SignalP"/>
    </source>
</evidence>
<dbReference type="EMBL" id="BAAASJ010000022">
    <property type="protein sequence ID" value="GAA2629832.1"/>
    <property type="molecule type" value="Genomic_DNA"/>
</dbReference>
<organism evidence="2 3">
    <name type="scientific">Streptomyces vastus</name>
    <dbReference type="NCBI Taxonomy" id="285451"/>
    <lineage>
        <taxon>Bacteria</taxon>
        <taxon>Bacillati</taxon>
        <taxon>Actinomycetota</taxon>
        <taxon>Actinomycetes</taxon>
        <taxon>Kitasatosporales</taxon>
        <taxon>Streptomycetaceae</taxon>
        <taxon>Streptomyces</taxon>
    </lineage>
</organism>
<keyword evidence="1" id="KW-0732">Signal</keyword>
<gene>
    <name evidence="2" type="ORF">GCM10010307_21010</name>
</gene>
<name>A0ABN3QLY4_9ACTN</name>